<keyword evidence="2" id="KW-1185">Reference proteome</keyword>
<dbReference type="InterPro" id="IPR036424">
    <property type="entry name" value="UPP_synth-like_sf"/>
</dbReference>
<dbReference type="AlphaFoldDB" id="A0A6A3CJB4"/>
<dbReference type="EMBL" id="VEPZ02000255">
    <property type="protein sequence ID" value="KAE8728544.1"/>
    <property type="molecule type" value="Genomic_DNA"/>
</dbReference>
<evidence type="ECO:0000313" key="1">
    <source>
        <dbReference type="EMBL" id="KAE8728544.1"/>
    </source>
</evidence>
<protein>
    <submittedName>
        <fullName evidence="1">Uncharacterized protein</fullName>
    </submittedName>
</protein>
<sequence>MLSCSYNRANIRVTVIGDLPKLPEALQELILNLEETTKNNTHFQLIIAELQRIAQNSPIQTYSYDQRRVYSRQFHVMAVTIYRVILCTNTMA</sequence>
<dbReference type="SUPFAM" id="SSF64005">
    <property type="entry name" value="Undecaprenyl diphosphate synthase"/>
    <property type="match status" value="1"/>
</dbReference>
<proteinExistence type="predicted"/>
<name>A0A6A3CJB4_HIBSY</name>
<dbReference type="Gene3D" id="3.40.1180.10">
    <property type="entry name" value="Decaprenyl diphosphate synthase-like"/>
    <property type="match status" value="1"/>
</dbReference>
<comment type="caution">
    <text evidence="1">The sequence shown here is derived from an EMBL/GenBank/DDBJ whole genome shotgun (WGS) entry which is preliminary data.</text>
</comment>
<dbReference type="Proteomes" id="UP000436088">
    <property type="component" value="Unassembled WGS sequence"/>
</dbReference>
<dbReference type="GO" id="GO:0016765">
    <property type="term" value="F:transferase activity, transferring alkyl or aryl (other than methyl) groups"/>
    <property type="evidence" value="ECO:0007669"/>
    <property type="project" value="InterPro"/>
</dbReference>
<gene>
    <name evidence="1" type="ORF">F3Y22_tig00004205pilonHSYRG00005</name>
</gene>
<reference evidence="1" key="1">
    <citation type="submission" date="2019-09" db="EMBL/GenBank/DDBJ databases">
        <title>Draft genome information of white flower Hibiscus syriacus.</title>
        <authorList>
            <person name="Kim Y.-M."/>
        </authorList>
    </citation>
    <scope>NUCLEOTIDE SEQUENCE [LARGE SCALE GENOMIC DNA]</scope>
    <source>
        <strain evidence="1">YM2019G1</strain>
    </source>
</reference>
<organism evidence="1 2">
    <name type="scientific">Hibiscus syriacus</name>
    <name type="common">Rose of Sharon</name>
    <dbReference type="NCBI Taxonomy" id="106335"/>
    <lineage>
        <taxon>Eukaryota</taxon>
        <taxon>Viridiplantae</taxon>
        <taxon>Streptophyta</taxon>
        <taxon>Embryophyta</taxon>
        <taxon>Tracheophyta</taxon>
        <taxon>Spermatophyta</taxon>
        <taxon>Magnoliopsida</taxon>
        <taxon>eudicotyledons</taxon>
        <taxon>Gunneridae</taxon>
        <taxon>Pentapetalae</taxon>
        <taxon>rosids</taxon>
        <taxon>malvids</taxon>
        <taxon>Malvales</taxon>
        <taxon>Malvaceae</taxon>
        <taxon>Malvoideae</taxon>
        <taxon>Hibiscus</taxon>
    </lineage>
</organism>
<evidence type="ECO:0000313" key="2">
    <source>
        <dbReference type="Proteomes" id="UP000436088"/>
    </source>
</evidence>
<accession>A0A6A3CJB4</accession>